<protein>
    <submittedName>
        <fullName evidence="1">Uncharacterized protein</fullName>
    </submittedName>
</protein>
<proteinExistence type="predicted"/>
<reference evidence="1 2" key="1">
    <citation type="submission" date="2021-08" db="EMBL/GenBank/DDBJ databases">
        <title>WGS of actinomycetes from Thailand.</title>
        <authorList>
            <person name="Thawai C."/>
        </authorList>
    </citation>
    <scope>NUCLEOTIDE SEQUENCE [LARGE SCALE GENOMIC DNA]</scope>
    <source>
        <strain evidence="1 2">PLK6-54</strain>
    </source>
</reference>
<name>A0ABS7Q5V5_9ACTN</name>
<organism evidence="1 2">
    <name type="scientific">Actinacidiphila acidipaludis</name>
    <dbReference type="NCBI Taxonomy" id="2873382"/>
    <lineage>
        <taxon>Bacteria</taxon>
        <taxon>Bacillati</taxon>
        <taxon>Actinomycetota</taxon>
        <taxon>Actinomycetes</taxon>
        <taxon>Kitasatosporales</taxon>
        <taxon>Streptomycetaceae</taxon>
        <taxon>Actinacidiphila</taxon>
    </lineage>
</organism>
<dbReference type="RefSeq" id="WP_222961525.1">
    <property type="nucleotide sequence ID" value="NZ_JAINZZ010000005.1"/>
</dbReference>
<comment type="caution">
    <text evidence="1">The sequence shown here is derived from an EMBL/GenBank/DDBJ whole genome shotgun (WGS) entry which is preliminary data.</text>
</comment>
<gene>
    <name evidence="1" type="ORF">K7862_06970</name>
</gene>
<keyword evidence="2" id="KW-1185">Reference proteome</keyword>
<sequence>MKVSAAGTAPSSGAADRLARLARIGGTTGRVAVRLGVPGQAGIRARVRASSIKGGSGDSLNATTYGPWLYLYFTK</sequence>
<evidence type="ECO:0000313" key="1">
    <source>
        <dbReference type="EMBL" id="MBY8877382.1"/>
    </source>
</evidence>
<evidence type="ECO:0000313" key="2">
    <source>
        <dbReference type="Proteomes" id="UP000778578"/>
    </source>
</evidence>
<dbReference type="Proteomes" id="UP000778578">
    <property type="component" value="Unassembled WGS sequence"/>
</dbReference>
<accession>A0ABS7Q5V5</accession>
<dbReference type="EMBL" id="JAINZZ010000005">
    <property type="protein sequence ID" value="MBY8877382.1"/>
    <property type="molecule type" value="Genomic_DNA"/>
</dbReference>